<dbReference type="RefSeq" id="WP_278099557.1">
    <property type="nucleotide sequence ID" value="NZ_CP091092.1"/>
</dbReference>
<dbReference type="InterPro" id="IPR000157">
    <property type="entry name" value="TIR_dom"/>
</dbReference>
<dbReference type="InterPro" id="IPR035897">
    <property type="entry name" value="Toll_tir_struct_dom_sf"/>
</dbReference>
<proteinExistence type="predicted"/>
<dbReference type="Gene3D" id="3.40.50.10140">
    <property type="entry name" value="Toll/interleukin-1 receptor homology (TIR) domain"/>
    <property type="match status" value="1"/>
</dbReference>
<evidence type="ECO:0000313" key="4">
    <source>
        <dbReference type="Proteomes" id="UP001218895"/>
    </source>
</evidence>
<dbReference type="Proteomes" id="UP001218895">
    <property type="component" value="Chromosome"/>
</dbReference>
<protein>
    <submittedName>
        <fullName evidence="3">Toll/interleukin-1 receptor domain-containing protein</fullName>
    </submittedName>
</protein>
<dbReference type="SUPFAM" id="SSF52200">
    <property type="entry name" value="Toll/Interleukin receptor TIR domain"/>
    <property type="match status" value="1"/>
</dbReference>
<evidence type="ECO:0000313" key="3">
    <source>
        <dbReference type="EMBL" id="WFN36720.1"/>
    </source>
</evidence>
<feature type="transmembrane region" description="Helical" evidence="1">
    <location>
        <begin position="163"/>
        <end position="179"/>
    </location>
</feature>
<feature type="domain" description="TIR" evidence="2">
    <location>
        <begin position="24"/>
        <end position="157"/>
    </location>
</feature>
<dbReference type="EMBL" id="CP091092">
    <property type="protein sequence ID" value="WFN36720.1"/>
    <property type="molecule type" value="Genomic_DNA"/>
</dbReference>
<sequence>MDEYSRILTKKEMRMASSENSNQSLLSVFISYSVADRGKVESVVNNLRAIQEVRIFFADYSIGPGDIINQKIINAITQCNVFLVFYSRNSINSVYVQQEIGAALATGKIPVPILLDDIKPSGMIANNIHYLDFSDENKKYQEYNKLHQFLVNLIQLKITERNNNILGALLLLGIGYLALKSDEDNRYDY</sequence>
<dbReference type="GO" id="GO:0007165">
    <property type="term" value="P:signal transduction"/>
    <property type="evidence" value="ECO:0007669"/>
    <property type="project" value="InterPro"/>
</dbReference>
<keyword evidence="4" id="KW-1185">Reference proteome</keyword>
<organism evidence="3 4">
    <name type="scientific">Methanomicrobium antiquum</name>
    <dbReference type="NCBI Taxonomy" id="487686"/>
    <lineage>
        <taxon>Archaea</taxon>
        <taxon>Methanobacteriati</taxon>
        <taxon>Methanobacteriota</taxon>
        <taxon>Stenosarchaea group</taxon>
        <taxon>Methanomicrobia</taxon>
        <taxon>Methanomicrobiales</taxon>
        <taxon>Methanomicrobiaceae</taxon>
        <taxon>Methanomicrobium</taxon>
    </lineage>
</organism>
<evidence type="ECO:0000256" key="1">
    <source>
        <dbReference type="SAM" id="Phobius"/>
    </source>
</evidence>
<reference evidence="3" key="1">
    <citation type="submission" date="2022-01" db="EMBL/GenBank/DDBJ databases">
        <title>Complete genome of Methanomicrobium antiquum DSM 21220.</title>
        <authorList>
            <person name="Chen S.-C."/>
            <person name="You Y.-T."/>
            <person name="Zhou Y.-Z."/>
            <person name="Lai M.-C."/>
        </authorList>
    </citation>
    <scope>NUCLEOTIDE SEQUENCE</scope>
    <source>
        <strain evidence="3">DSM 21220</strain>
    </source>
</reference>
<name>A0AAF0FN58_9EURY</name>
<evidence type="ECO:0000259" key="2">
    <source>
        <dbReference type="PROSITE" id="PS50104"/>
    </source>
</evidence>
<dbReference type="KEGG" id="manq:L1994_11385"/>
<dbReference type="PROSITE" id="PS50104">
    <property type="entry name" value="TIR"/>
    <property type="match status" value="1"/>
</dbReference>
<gene>
    <name evidence="3" type="ORF">L1994_11385</name>
</gene>
<dbReference type="GeneID" id="79951012"/>
<dbReference type="Pfam" id="PF13676">
    <property type="entry name" value="TIR_2"/>
    <property type="match status" value="1"/>
</dbReference>
<accession>A0AAF0FN58</accession>
<keyword evidence="1" id="KW-0472">Membrane</keyword>
<dbReference type="AlphaFoldDB" id="A0AAF0FN58"/>
<keyword evidence="3" id="KW-0675">Receptor</keyword>
<keyword evidence="1" id="KW-0812">Transmembrane</keyword>
<keyword evidence="1" id="KW-1133">Transmembrane helix</keyword>